<gene>
    <name evidence="1" type="ORF">EAS64_06925</name>
</gene>
<dbReference type="InterPro" id="IPR008567">
    <property type="entry name" value="BKACE"/>
</dbReference>
<dbReference type="EMBL" id="RPFW01000001">
    <property type="protein sequence ID" value="TVZ07048.1"/>
    <property type="molecule type" value="Genomic_DNA"/>
</dbReference>
<organism evidence="1 2">
    <name type="scientific">Trebonia kvetii</name>
    <dbReference type="NCBI Taxonomy" id="2480626"/>
    <lineage>
        <taxon>Bacteria</taxon>
        <taxon>Bacillati</taxon>
        <taxon>Actinomycetota</taxon>
        <taxon>Actinomycetes</taxon>
        <taxon>Streptosporangiales</taxon>
        <taxon>Treboniaceae</taxon>
        <taxon>Trebonia</taxon>
    </lineage>
</organism>
<evidence type="ECO:0000313" key="2">
    <source>
        <dbReference type="Proteomes" id="UP000460272"/>
    </source>
</evidence>
<protein>
    <recommendedName>
        <fullName evidence="3">3-keto-5-aminohexanoate cleavage protein</fullName>
    </recommendedName>
</protein>
<dbReference type="InterPro" id="IPR013785">
    <property type="entry name" value="Aldolase_TIM"/>
</dbReference>
<dbReference type="Proteomes" id="UP000460272">
    <property type="component" value="Unassembled WGS sequence"/>
</dbReference>
<evidence type="ECO:0008006" key="3">
    <source>
        <dbReference type="Google" id="ProtNLM"/>
    </source>
</evidence>
<dbReference type="PANTHER" id="PTHR37418">
    <property type="entry name" value="3-KETO-5-AMINOHEXANOATE CLEAVAGE ENZYME-RELATED"/>
    <property type="match status" value="1"/>
</dbReference>
<name>A0A6P2C6X6_9ACTN</name>
<reference evidence="1 2" key="1">
    <citation type="submission" date="2018-11" db="EMBL/GenBank/DDBJ databases">
        <title>Trebonia kvetii gen.nov., sp.nov., a novel acidophilic actinobacterium, and proposal of the new actinobacterial family Treboniaceae fam. nov.</title>
        <authorList>
            <person name="Rapoport D."/>
            <person name="Sagova-Mareckova M."/>
            <person name="Sedlacek I."/>
            <person name="Provaznik J."/>
            <person name="Kralova S."/>
            <person name="Pavlinic D."/>
            <person name="Benes V."/>
            <person name="Kopecky J."/>
        </authorList>
    </citation>
    <scope>NUCLEOTIDE SEQUENCE [LARGE SCALE GENOMIC DNA]</scope>
    <source>
        <strain evidence="1 2">15Tr583</strain>
    </source>
</reference>
<dbReference type="Pfam" id="PF05853">
    <property type="entry name" value="BKACE"/>
    <property type="match status" value="2"/>
</dbReference>
<dbReference type="OrthoDB" id="3424160at2"/>
<comment type="caution">
    <text evidence="1">The sequence shown here is derived from an EMBL/GenBank/DDBJ whole genome shotgun (WGS) entry which is preliminary data.</text>
</comment>
<dbReference type="Gene3D" id="3.20.20.70">
    <property type="entry name" value="Aldolase class I"/>
    <property type="match status" value="2"/>
</dbReference>
<dbReference type="PANTHER" id="PTHR37418:SF1">
    <property type="entry name" value="3-KETO-5-AMINOHEXANOATE CLEAVAGE PROTEIN"/>
    <property type="match status" value="1"/>
</dbReference>
<keyword evidence="2" id="KW-1185">Reference proteome</keyword>
<dbReference type="AlphaFoldDB" id="A0A6P2C6X6"/>
<evidence type="ECO:0000313" key="1">
    <source>
        <dbReference type="EMBL" id="TVZ07048.1"/>
    </source>
</evidence>
<dbReference type="GO" id="GO:0043720">
    <property type="term" value="F:3-keto-5-aminohexanoate cleavage activity"/>
    <property type="evidence" value="ECO:0007669"/>
    <property type="project" value="InterPro"/>
</dbReference>
<sequence length="248" mass="25739">MSGSREECVLIQAALNGGTTRATHPGVPLTPAELAAEAEAAMRAGAGAFHLHPRDAAGDQTLEPEHVLAAVAAVRAATGLPVGVTTGIWTVQGDVRRRLALVAGWTGDRRPDYASINMNEPGIEDLADLLTSLGIGIEAGVWTAEDARVLAATGFRDRLRWVLMEPEETDPAAAVATAAAAAAELARQGITVRQVRHGYEMATWDVLRASLADGQDIRIGLEDTTLLPDGSTAKSNAALVAAAARLAG</sequence>
<accession>A0A6P2C6X6</accession>
<proteinExistence type="predicted"/>
<dbReference type="SUPFAM" id="SSF51395">
    <property type="entry name" value="FMN-linked oxidoreductases"/>
    <property type="match status" value="1"/>
</dbReference>